<evidence type="ECO:0000313" key="2">
    <source>
        <dbReference type="Proteomes" id="UP001239111"/>
    </source>
</evidence>
<comment type="caution">
    <text evidence="1">The sequence shown here is derived from an EMBL/GenBank/DDBJ whole genome shotgun (WGS) entry which is preliminary data.</text>
</comment>
<keyword evidence="2" id="KW-1185">Reference proteome</keyword>
<name>A0ACC2PW94_9HYME</name>
<proteinExistence type="predicted"/>
<sequence length="568" mass="64520">MLALVAIGLSILSCHGLGNQIRQDLNWWKSSVVYQIYPRSFQDSNGDGVGDLPGIINRLEHVKDLGADALWLSPIYTSPQADFGYDISNFTNIDKLFGSLSDFDHLVAKAKKLGVRVLLDFVPNHSSNKHPWFLKSIDRIKPYDEYYIWRDGKIGPNGERQPPNNWLSVFGNIAWEWNEKRQQYYYHAFAIGQPDLNYRSLKLQQEMKDVLSFWMRRGVDGFRVDAVNQLFEVEDLRDEPLSGMDVPQNAYEYLDHPYTIDQDETYVVVASWRKLLDDFIREHRTDGKPLIIEAHTTLPLTFKYYDAGVVPFNFMFIEKLNRSSSAYDFLKYINDWLEPIKKGNVTNWVIGNHDSSRAATRFGKYGNRADQISMLAMILPGITVVYEGDEIGMVDTPLTYKETLDPQGCIAGPERYVGKSRDPGRTPFQWDNTTSAGFSTNTSTWLPVNSNYKTLNLAAQKHTRISHYKVFQSLSSLKKSSVIREGSVKVAVVKNEVLAVVRKFKQETVTLLINFSDETIKIDAKTPLKIPGTMRVKTASVQSKMSPGSSVNTARLSLRGATSVVLHN</sequence>
<gene>
    <name evidence="1" type="ORF">QAD02_023595</name>
</gene>
<dbReference type="EMBL" id="CM056741">
    <property type="protein sequence ID" value="KAJ8687801.1"/>
    <property type="molecule type" value="Genomic_DNA"/>
</dbReference>
<dbReference type="Proteomes" id="UP001239111">
    <property type="component" value="Chromosome 1"/>
</dbReference>
<evidence type="ECO:0000313" key="1">
    <source>
        <dbReference type="EMBL" id="KAJ8687801.1"/>
    </source>
</evidence>
<organism evidence="1 2">
    <name type="scientific">Eretmocerus hayati</name>
    <dbReference type="NCBI Taxonomy" id="131215"/>
    <lineage>
        <taxon>Eukaryota</taxon>
        <taxon>Metazoa</taxon>
        <taxon>Ecdysozoa</taxon>
        <taxon>Arthropoda</taxon>
        <taxon>Hexapoda</taxon>
        <taxon>Insecta</taxon>
        <taxon>Pterygota</taxon>
        <taxon>Neoptera</taxon>
        <taxon>Endopterygota</taxon>
        <taxon>Hymenoptera</taxon>
        <taxon>Apocrita</taxon>
        <taxon>Proctotrupomorpha</taxon>
        <taxon>Chalcidoidea</taxon>
        <taxon>Aphelinidae</taxon>
        <taxon>Aphelininae</taxon>
        <taxon>Eretmocerus</taxon>
    </lineage>
</organism>
<accession>A0ACC2PW94</accession>
<protein>
    <submittedName>
        <fullName evidence="1">Uncharacterized protein</fullName>
    </submittedName>
</protein>
<reference evidence="1" key="1">
    <citation type="submission" date="2023-04" db="EMBL/GenBank/DDBJ databases">
        <title>A chromosome-level genome assembly of the parasitoid wasp Eretmocerus hayati.</title>
        <authorList>
            <person name="Zhong Y."/>
            <person name="Liu S."/>
            <person name="Liu Y."/>
        </authorList>
    </citation>
    <scope>NUCLEOTIDE SEQUENCE</scope>
    <source>
        <strain evidence="1">ZJU_SS_LIU_2023</strain>
    </source>
</reference>